<dbReference type="GO" id="GO:0003677">
    <property type="term" value="F:DNA binding"/>
    <property type="evidence" value="ECO:0007669"/>
    <property type="project" value="InterPro"/>
</dbReference>
<dbReference type="InterPro" id="IPR001437">
    <property type="entry name" value="Tscrpt_elong_fac_GreA/B_C"/>
</dbReference>
<protein>
    <submittedName>
        <fullName evidence="2">Nucleoside diphosphate kinase regulator</fullName>
    </submittedName>
</protein>
<gene>
    <name evidence="2" type="primary">rnk</name>
    <name evidence="2" type="ORF">GCM10010136_13420</name>
</gene>
<dbReference type="PANTHER" id="PTHR30437:SF5">
    <property type="entry name" value="REGULATOR OF NUCLEOSIDE DIPHOSPHATE KINASE"/>
    <property type="match status" value="1"/>
</dbReference>
<dbReference type="EMBL" id="BMZO01000004">
    <property type="protein sequence ID" value="GHC68576.1"/>
    <property type="molecule type" value="Genomic_DNA"/>
</dbReference>
<reference evidence="2" key="2">
    <citation type="submission" date="2020-09" db="EMBL/GenBank/DDBJ databases">
        <authorList>
            <person name="Sun Q."/>
            <person name="Kim S."/>
        </authorList>
    </citation>
    <scope>NUCLEOTIDE SEQUENCE</scope>
    <source>
        <strain evidence="2">KCTC 42097</strain>
    </source>
</reference>
<sequence>MSKKVGARPAITVCEEDFDAIMRIALAAAEKSLAVAEEIISELNRAKIVKSSKLKPGIVRMGSVVTYSMSDGAEQTVTLVYPRDADISKGRVSIMTPIGAALIGLPEGKSIDVIDWSGRTKKITALKVLPAERSPT</sequence>
<dbReference type="InterPro" id="IPR036953">
    <property type="entry name" value="GreA/GreB_C_sf"/>
</dbReference>
<dbReference type="AlphaFoldDB" id="A0A8J3DP94"/>
<keyword evidence="2" id="KW-0418">Kinase</keyword>
<name>A0A8J3DP94_9HYPH</name>
<dbReference type="Pfam" id="PF01272">
    <property type="entry name" value="GreA_GreB"/>
    <property type="match status" value="1"/>
</dbReference>
<organism evidence="2 3">
    <name type="scientific">Limoniibacter endophyticus</name>
    <dbReference type="NCBI Taxonomy" id="1565040"/>
    <lineage>
        <taxon>Bacteria</taxon>
        <taxon>Pseudomonadati</taxon>
        <taxon>Pseudomonadota</taxon>
        <taxon>Alphaproteobacteria</taxon>
        <taxon>Hyphomicrobiales</taxon>
        <taxon>Bartonellaceae</taxon>
        <taxon>Limoniibacter</taxon>
    </lineage>
</organism>
<dbReference type="RefSeq" id="WP_189489165.1">
    <property type="nucleotide sequence ID" value="NZ_BMZO01000004.1"/>
</dbReference>
<dbReference type="GO" id="GO:0032784">
    <property type="term" value="P:regulation of DNA-templated transcription elongation"/>
    <property type="evidence" value="ECO:0007669"/>
    <property type="project" value="InterPro"/>
</dbReference>
<dbReference type="Gene3D" id="3.10.50.30">
    <property type="entry name" value="Transcription elongation factor, GreA/GreB, C-terminal domain"/>
    <property type="match status" value="1"/>
</dbReference>
<reference evidence="2" key="1">
    <citation type="journal article" date="2014" name="Int. J. Syst. Evol. Microbiol.">
        <title>Complete genome sequence of Corynebacterium casei LMG S-19264T (=DSM 44701T), isolated from a smear-ripened cheese.</title>
        <authorList>
            <consortium name="US DOE Joint Genome Institute (JGI-PGF)"/>
            <person name="Walter F."/>
            <person name="Albersmeier A."/>
            <person name="Kalinowski J."/>
            <person name="Ruckert C."/>
        </authorList>
    </citation>
    <scope>NUCLEOTIDE SEQUENCE</scope>
    <source>
        <strain evidence="2">KCTC 42097</strain>
    </source>
</reference>
<evidence type="ECO:0000313" key="2">
    <source>
        <dbReference type="EMBL" id="GHC68576.1"/>
    </source>
</evidence>
<evidence type="ECO:0000313" key="3">
    <source>
        <dbReference type="Proteomes" id="UP000641137"/>
    </source>
</evidence>
<dbReference type="SUPFAM" id="SSF54534">
    <property type="entry name" value="FKBP-like"/>
    <property type="match status" value="1"/>
</dbReference>
<dbReference type="Proteomes" id="UP000641137">
    <property type="component" value="Unassembled WGS sequence"/>
</dbReference>
<dbReference type="GO" id="GO:0006354">
    <property type="term" value="P:DNA-templated transcription elongation"/>
    <property type="evidence" value="ECO:0007669"/>
    <property type="project" value="TreeGrafter"/>
</dbReference>
<comment type="caution">
    <text evidence="2">The sequence shown here is derived from an EMBL/GenBank/DDBJ whole genome shotgun (WGS) entry which is preliminary data.</text>
</comment>
<keyword evidence="3" id="KW-1185">Reference proteome</keyword>
<accession>A0A8J3DP94</accession>
<keyword evidence="2" id="KW-0808">Transferase</keyword>
<evidence type="ECO:0000259" key="1">
    <source>
        <dbReference type="Pfam" id="PF01272"/>
    </source>
</evidence>
<feature type="domain" description="Transcription elongation factor GreA/GreB C-terminal" evidence="1">
    <location>
        <begin position="57"/>
        <end position="128"/>
    </location>
</feature>
<dbReference type="InterPro" id="IPR023459">
    <property type="entry name" value="Tscrpt_elong_fac_GreA/B_fam"/>
</dbReference>
<dbReference type="PANTHER" id="PTHR30437">
    <property type="entry name" value="TRANSCRIPTION ELONGATION FACTOR GREA"/>
    <property type="match status" value="1"/>
</dbReference>
<dbReference type="GO" id="GO:0016301">
    <property type="term" value="F:kinase activity"/>
    <property type="evidence" value="ECO:0007669"/>
    <property type="project" value="UniProtKB-KW"/>
</dbReference>
<dbReference type="NCBIfam" id="NF004396">
    <property type="entry name" value="PRK05753.1"/>
    <property type="match status" value="1"/>
</dbReference>
<proteinExistence type="predicted"/>
<dbReference type="GO" id="GO:0070063">
    <property type="term" value="F:RNA polymerase binding"/>
    <property type="evidence" value="ECO:0007669"/>
    <property type="project" value="InterPro"/>
</dbReference>